<dbReference type="PANTHER" id="PTHR16193">
    <property type="entry name" value="TETRATRICOPEPTIDE REPEAT PROTEIN 27"/>
    <property type="match status" value="1"/>
</dbReference>
<protein>
    <recommendedName>
        <fullName evidence="6">Tetratricopeptide repeat protein 27 homolog</fullName>
    </recommendedName>
</protein>
<keyword evidence="5" id="KW-1185">Reference proteome</keyword>
<reference evidence="4" key="1">
    <citation type="journal article" date="2022" name="Front. Genet.">
        <title>Chromosome-Scale Assembly of the Dendrobium nobile Genome Provides Insights Into the Molecular Mechanism of the Biosynthesis of the Medicinal Active Ingredient of Dendrobium.</title>
        <authorList>
            <person name="Xu Q."/>
            <person name="Niu S.-C."/>
            <person name="Li K.-L."/>
            <person name="Zheng P.-J."/>
            <person name="Zhang X.-J."/>
            <person name="Jia Y."/>
            <person name="Liu Y."/>
            <person name="Niu Y.-X."/>
            <person name="Yu L.-H."/>
            <person name="Chen D.-F."/>
            <person name="Zhang G.-Q."/>
        </authorList>
    </citation>
    <scope>NUCLEOTIDE SEQUENCE</scope>
    <source>
        <tissue evidence="4">Leaf</tissue>
    </source>
</reference>
<dbReference type="Gene3D" id="1.25.40.10">
    <property type="entry name" value="Tetratricopeptide repeat domain"/>
    <property type="match status" value="1"/>
</dbReference>
<dbReference type="Pfam" id="PF13432">
    <property type="entry name" value="TPR_16"/>
    <property type="match status" value="1"/>
</dbReference>
<proteinExistence type="predicted"/>
<evidence type="ECO:0000313" key="5">
    <source>
        <dbReference type="Proteomes" id="UP000829196"/>
    </source>
</evidence>
<accession>A0A8T3B6Y4</accession>
<comment type="caution">
    <text evidence="4">The sequence shown here is derived from an EMBL/GenBank/DDBJ whole genome shotgun (WGS) entry which is preliminary data.</text>
</comment>
<dbReference type="SMART" id="SM00028">
    <property type="entry name" value="TPR"/>
    <property type="match status" value="5"/>
</dbReference>
<evidence type="ECO:0000313" key="4">
    <source>
        <dbReference type="EMBL" id="KAI0507230.1"/>
    </source>
</evidence>
<dbReference type="SMR" id="A0A8T3B6Y4"/>
<dbReference type="PROSITE" id="PS50005">
    <property type="entry name" value="TPR"/>
    <property type="match status" value="1"/>
</dbReference>
<feature type="repeat" description="TPR" evidence="3">
    <location>
        <begin position="667"/>
        <end position="700"/>
    </location>
</feature>
<gene>
    <name evidence="4" type="ORF">KFK09_013352</name>
</gene>
<dbReference type="InterPro" id="IPR011990">
    <property type="entry name" value="TPR-like_helical_dom_sf"/>
</dbReference>
<dbReference type="AlphaFoldDB" id="A0A8T3B6Y4"/>
<dbReference type="EMBL" id="JAGYWB010000010">
    <property type="protein sequence ID" value="KAI0507230.1"/>
    <property type="molecule type" value="Genomic_DNA"/>
</dbReference>
<evidence type="ECO:0008006" key="6">
    <source>
        <dbReference type="Google" id="ProtNLM"/>
    </source>
</evidence>
<evidence type="ECO:0000256" key="3">
    <source>
        <dbReference type="PROSITE-ProRule" id="PRU00339"/>
    </source>
</evidence>
<evidence type="ECO:0000256" key="1">
    <source>
        <dbReference type="ARBA" id="ARBA00022737"/>
    </source>
</evidence>
<dbReference type="PANTHER" id="PTHR16193:SF0">
    <property type="entry name" value="TETRATRICOPEPTIDE REPEAT PROTEIN 27"/>
    <property type="match status" value="1"/>
</dbReference>
<name>A0A8T3B6Y4_DENNO</name>
<evidence type="ECO:0000256" key="2">
    <source>
        <dbReference type="ARBA" id="ARBA00022803"/>
    </source>
</evidence>
<organism evidence="4 5">
    <name type="scientific">Dendrobium nobile</name>
    <name type="common">Orchid</name>
    <dbReference type="NCBI Taxonomy" id="94219"/>
    <lineage>
        <taxon>Eukaryota</taxon>
        <taxon>Viridiplantae</taxon>
        <taxon>Streptophyta</taxon>
        <taxon>Embryophyta</taxon>
        <taxon>Tracheophyta</taxon>
        <taxon>Spermatophyta</taxon>
        <taxon>Magnoliopsida</taxon>
        <taxon>Liliopsida</taxon>
        <taxon>Asparagales</taxon>
        <taxon>Orchidaceae</taxon>
        <taxon>Epidendroideae</taxon>
        <taxon>Malaxideae</taxon>
        <taxon>Dendrobiinae</taxon>
        <taxon>Dendrobium</taxon>
    </lineage>
</organism>
<dbReference type="InterPro" id="IPR044244">
    <property type="entry name" value="TTC27/Emw1"/>
</dbReference>
<dbReference type="OrthoDB" id="1936594at2759"/>
<keyword evidence="1" id="KW-0677">Repeat</keyword>
<dbReference type="Proteomes" id="UP000829196">
    <property type="component" value="Unassembled WGS sequence"/>
</dbReference>
<keyword evidence="2 3" id="KW-0802">TPR repeat</keyword>
<dbReference type="PROSITE" id="PS50293">
    <property type="entry name" value="TPR_REGION"/>
    <property type="match status" value="1"/>
</dbReference>
<dbReference type="SUPFAM" id="SSF48452">
    <property type="entry name" value="TPR-like"/>
    <property type="match status" value="1"/>
</dbReference>
<dbReference type="InterPro" id="IPR019734">
    <property type="entry name" value="TPR_rpt"/>
</dbReference>
<sequence>MAESEHGILKSVELRLLRCTISGDLPLPSCSPYPNQENTLDPLTHDVLGAIERGDYAAALSSDAARLVFSFANSWEFDNSTNSAALFYSQVERSIDAFLCDGAYEEPWLRVLDARVDANTEYRVAVVLCLGVAALLAFLQQNVTGPVGKFSHFPLPFGCFGEFGDVGNGAEWDSWARSQLTSVGCDLLGKFSFLQYLEHAKVILLKIKDFCTNSAKTTSWWLCRVFLLQQRILDDLSSSLYNLLQVFKNEALLQFGEAKDVVKYWGAVLHEKEALAIASILQVEAGIIEYHYGRIDSSRLHLARAAETFGTNLSVTGVLGYRTIHQVDAKPQLVLIANTGQKVKGNGSLESFSQEQNVCQGILDRKEKSDALDINIIHGGKGVGRTTGLSRVQSDNHSCKNKLDFKSNGHYECDILMAPRLIQDATTVGANGEFAIIGKDVMLTSIQQVIILSQCLHLQRTKRDDELSRWEMAPYIEAIDSQSQSCFIIKYSCDMLRIRWESTRNRTKQRALLMMEKLVEAVYESVPVVARRIQLAFCVYTPTISALRKEYGELSVGCGMVGEALKIFEDLELWDNLIYCYRLLDKKAAAVDLINARLRETPTDPKLWCSLGDVTTNDDCYEKALEVSNNKSARAMRSLARSAYNKGNYEIAKSLWESAMAVNSLYPDGWFALGAAALKARDIDRALDGFTRAVQLDPENGEAWNNVACLHMINKKSKAAFIAFKEALKFRRSSWQLWENYSHVAVDIGNFHQALEAIKMVLDLSSNKRVDIDLLDKILAKIEEYTSRSSPSFHATKDQDICASQEDSDLYYCGDSENLVPALEGREKDLLVSIIGNVLQQIIKNGGGGEEIWGLYARWHKLEGNLAMCSEALLKQVRAYQGSDLWHDLARFKKFAQASLRLCDVYMEIASSNGGRRELFAAEMHLRNSVKQAVSFSDTKEFADLQAYLVEIRKRLDTPNNVS</sequence>